<keyword evidence="16" id="KW-1185">Reference proteome</keyword>
<keyword evidence="8 14" id="KW-1133">Transmembrane helix</keyword>
<dbReference type="AlphaFoldDB" id="A0A1I3WA17"/>
<dbReference type="STRING" id="1612308.SAMN05444581_101439"/>
<organism evidence="15 16">
    <name type="scientific">Methylocapsa palsarum</name>
    <dbReference type="NCBI Taxonomy" id="1612308"/>
    <lineage>
        <taxon>Bacteria</taxon>
        <taxon>Pseudomonadati</taxon>
        <taxon>Pseudomonadota</taxon>
        <taxon>Alphaproteobacteria</taxon>
        <taxon>Hyphomicrobiales</taxon>
        <taxon>Beijerinckiaceae</taxon>
        <taxon>Methylocapsa</taxon>
    </lineage>
</organism>
<feature type="transmembrane region" description="Helical" evidence="14">
    <location>
        <begin position="270"/>
        <end position="288"/>
    </location>
</feature>
<dbReference type="InterPro" id="IPR003824">
    <property type="entry name" value="UppP"/>
</dbReference>
<evidence type="ECO:0000256" key="3">
    <source>
        <dbReference type="ARBA" id="ARBA00012374"/>
    </source>
</evidence>
<keyword evidence="6 14" id="KW-0812">Transmembrane</keyword>
<reference evidence="15 16" key="1">
    <citation type="submission" date="2016-10" db="EMBL/GenBank/DDBJ databases">
        <authorList>
            <person name="de Groot N.N."/>
        </authorList>
    </citation>
    <scope>NUCLEOTIDE SEQUENCE [LARGE SCALE GENOMIC DNA]</scope>
    <source>
        <strain evidence="15 16">NE2</strain>
    </source>
</reference>
<evidence type="ECO:0000256" key="11">
    <source>
        <dbReference type="ARBA" id="ARBA00032707"/>
    </source>
</evidence>
<comment type="similarity">
    <text evidence="2 14">Belongs to the UppP family.</text>
</comment>
<feature type="transmembrane region" description="Helical" evidence="14">
    <location>
        <begin position="132"/>
        <end position="150"/>
    </location>
</feature>
<keyword evidence="9 14" id="KW-0472">Membrane</keyword>
<evidence type="ECO:0000313" key="16">
    <source>
        <dbReference type="Proteomes" id="UP000198755"/>
    </source>
</evidence>
<evidence type="ECO:0000256" key="1">
    <source>
        <dbReference type="ARBA" id="ARBA00004651"/>
    </source>
</evidence>
<feature type="transmembrane region" description="Helical" evidence="14">
    <location>
        <begin position="56"/>
        <end position="75"/>
    </location>
</feature>
<evidence type="ECO:0000256" key="12">
    <source>
        <dbReference type="ARBA" id="ARBA00032932"/>
    </source>
</evidence>
<comment type="function">
    <text evidence="14">Catalyzes the dephosphorylation of undecaprenyl diphosphate (UPP). Confers resistance to bacitracin.</text>
</comment>
<dbReference type="Pfam" id="PF02673">
    <property type="entry name" value="BacA"/>
    <property type="match status" value="1"/>
</dbReference>
<dbReference type="PANTHER" id="PTHR30622:SF4">
    <property type="entry name" value="UNDECAPRENYL-DIPHOSPHATASE"/>
    <property type="match status" value="1"/>
</dbReference>
<dbReference type="RefSeq" id="WP_091676890.1">
    <property type="nucleotide sequence ID" value="NZ_FOSN01000001.1"/>
</dbReference>
<proteinExistence type="inferred from homology"/>
<dbReference type="PANTHER" id="PTHR30622">
    <property type="entry name" value="UNDECAPRENYL-DIPHOSPHATASE"/>
    <property type="match status" value="1"/>
</dbReference>
<dbReference type="NCBIfam" id="TIGR00753">
    <property type="entry name" value="undec_PP_bacA"/>
    <property type="match status" value="1"/>
</dbReference>
<dbReference type="EMBL" id="FOSN01000001">
    <property type="protein sequence ID" value="SFK04043.1"/>
    <property type="molecule type" value="Genomic_DNA"/>
</dbReference>
<dbReference type="Proteomes" id="UP000198755">
    <property type="component" value="Unassembled WGS sequence"/>
</dbReference>
<evidence type="ECO:0000256" key="8">
    <source>
        <dbReference type="ARBA" id="ARBA00022989"/>
    </source>
</evidence>
<comment type="catalytic activity">
    <reaction evidence="13 14">
        <text>di-trans,octa-cis-undecaprenyl diphosphate + H2O = di-trans,octa-cis-undecaprenyl phosphate + phosphate + H(+)</text>
        <dbReference type="Rhea" id="RHEA:28094"/>
        <dbReference type="ChEBI" id="CHEBI:15377"/>
        <dbReference type="ChEBI" id="CHEBI:15378"/>
        <dbReference type="ChEBI" id="CHEBI:43474"/>
        <dbReference type="ChEBI" id="CHEBI:58405"/>
        <dbReference type="ChEBI" id="CHEBI:60392"/>
        <dbReference type="EC" id="3.6.1.27"/>
    </reaction>
</comment>
<keyword evidence="7 14" id="KW-0378">Hydrolase</keyword>
<dbReference type="EC" id="3.6.1.27" evidence="3 14"/>
<sequence length="291" mass="31078">MASACTQGLDTGFVALGYGKVAVLGVVQGITELLPISSTAHMRIVPALLGWQDPGSAFSAAMQLAALAAVISYFWSDVRGLVAGSAAAVARRDFGNWDFRFAVWIILATIPIVIVGKTLAPALNACNSSLRTLTVIGVACIVMAALLALAEMYSRHKRTIENATLKDALIVGCAQVGALIPGVSRSGSTLTAALFRDLKRDEAARFSFLLGIPAIALAGLKELWELYQAHLDAHGWSILAVGLVVASIAAFAAIWGLLRILEQFSAWPFVFYRFLMGVFLLTAVWFGWLHN</sequence>
<feature type="transmembrane region" description="Helical" evidence="14">
    <location>
        <begin position="236"/>
        <end position="258"/>
    </location>
</feature>
<evidence type="ECO:0000256" key="2">
    <source>
        <dbReference type="ARBA" id="ARBA00010621"/>
    </source>
</evidence>
<evidence type="ECO:0000256" key="10">
    <source>
        <dbReference type="ARBA" id="ARBA00023251"/>
    </source>
</evidence>
<evidence type="ECO:0000313" key="15">
    <source>
        <dbReference type="EMBL" id="SFK04043.1"/>
    </source>
</evidence>
<evidence type="ECO:0000256" key="13">
    <source>
        <dbReference type="ARBA" id="ARBA00047594"/>
    </source>
</evidence>
<evidence type="ECO:0000256" key="4">
    <source>
        <dbReference type="ARBA" id="ARBA00021581"/>
    </source>
</evidence>
<evidence type="ECO:0000256" key="6">
    <source>
        <dbReference type="ARBA" id="ARBA00022692"/>
    </source>
</evidence>
<dbReference type="GO" id="GO:0009252">
    <property type="term" value="P:peptidoglycan biosynthetic process"/>
    <property type="evidence" value="ECO:0007669"/>
    <property type="project" value="UniProtKB-KW"/>
</dbReference>
<evidence type="ECO:0000256" key="14">
    <source>
        <dbReference type="HAMAP-Rule" id="MF_01006"/>
    </source>
</evidence>
<keyword evidence="14" id="KW-0961">Cell wall biogenesis/degradation</keyword>
<feature type="transmembrane region" description="Helical" evidence="14">
    <location>
        <begin position="101"/>
        <end position="120"/>
    </location>
</feature>
<dbReference type="GO" id="GO:0005886">
    <property type="term" value="C:plasma membrane"/>
    <property type="evidence" value="ECO:0007669"/>
    <property type="project" value="UniProtKB-SubCell"/>
</dbReference>
<protein>
    <recommendedName>
        <fullName evidence="4 14">Undecaprenyl-diphosphatase</fullName>
        <ecNumber evidence="3 14">3.6.1.27</ecNumber>
    </recommendedName>
    <alternativeName>
        <fullName evidence="12 14">Bacitracin resistance protein</fullName>
    </alternativeName>
    <alternativeName>
        <fullName evidence="11 14">Undecaprenyl pyrophosphate phosphatase</fullName>
    </alternativeName>
</protein>
<comment type="miscellaneous">
    <text evidence="14">Bacitracin is thought to be involved in the inhibition of peptidoglycan synthesis by sequestering undecaprenyl diphosphate, thereby reducing the pool of lipid carrier available.</text>
</comment>
<dbReference type="HAMAP" id="MF_01006">
    <property type="entry name" value="Undec_diphosphatase"/>
    <property type="match status" value="1"/>
</dbReference>
<name>A0A1I3WA17_9HYPH</name>
<gene>
    <name evidence="14" type="primary">uppP</name>
    <name evidence="15" type="ORF">SAMN05444581_101439</name>
</gene>
<dbReference type="GO" id="GO:0071555">
    <property type="term" value="P:cell wall organization"/>
    <property type="evidence" value="ECO:0007669"/>
    <property type="project" value="UniProtKB-KW"/>
</dbReference>
<keyword evidence="10 14" id="KW-0046">Antibiotic resistance</keyword>
<dbReference type="OrthoDB" id="9808289at2"/>
<keyword evidence="14" id="KW-0133">Cell shape</keyword>
<accession>A0A1I3WA17</accession>
<evidence type="ECO:0000256" key="5">
    <source>
        <dbReference type="ARBA" id="ARBA00022475"/>
    </source>
</evidence>
<feature type="transmembrane region" description="Helical" evidence="14">
    <location>
        <begin position="206"/>
        <end position="224"/>
    </location>
</feature>
<keyword evidence="5 14" id="KW-1003">Cell membrane</keyword>
<dbReference type="GO" id="GO:0050380">
    <property type="term" value="F:undecaprenyl-diphosphatase activity"/>
    <property type="evidence" value="ECO:0007669"/>
    <property type="project" value="UniProtKB-UniRule"/>
</dbReference>
<comment type="subcellular location">
    <subcellularLocation>
        <location evidence="1 14">Cell membrane</location>
        <topology evidence="1 14">Multi-pass membrane protein</topology>
    </subcellularLocation>
</comment>
<dbReference type="GO" id="GO:0046677">
    <property type="term" value="P:response to antibiotic"/>
    <property type="evidence" value="ECO:0007669"/>
    <property type="project" value="UniProtKB-UniRule"/>
</dbReference>
<keyword evidence="14" id="KW-0573">Peptidoglycan synthesis</keyword>
<dbReference type="NCBIfam" id="NF001394">
    <property type="entry name" value="PRK00281.2-5"/>
    <property type="match status" value="1"/>
</dbReference>
<evidence type="ECO:0000256" key="9">
    <source>
        <dbReference type="ARBA" id="ARBA00023136"/>
    </source>
</evidence>
<evidence type="ECO:0000256" key="7">
    <source>
        <dbReference type="ARBA" id="ARBA00022801"/>
    </source>
</evidence>
<dbReference type="GO" id="GO:0008360">
    <property type="term" value="P:regulation of cell shape"/>
    <property type="evidence" value="ECO:0007669"/>
    <property type="project" value="UniProtKB-KW"/>
</dbReference>